<dbReference type="PANTHER" id="PTHR46390:SF1">
    <property type="entry name" value="MANNOSE-1-PHOSPHATE GUANYLYLTRANSFERASE"/>
    <property type="match status" value="1"/>
</dbReference>
<dbReference type="InterPro" id="IPR049577">
    <property type="entry name" value="GMPP_N"/>
</dbReference>
<dbReference type="InterPro" id="IPR051161">
    <property type="entry name" value="Mannose-6P_isomerase_type2"/>
</dbReference>
<protein>
    <submittedName>
        <fullName evidence="4">Mannose-1-phosphate guanylyltransferase/mannose-6-phosphate isomerase</fullName>
        <ecNumber evidence="4">2.7.7.13</ecNumber>
        <ecNumber evidence="4">5.3.1.8</ecNumber>
    </submittedName>
</protein>
<feature type="domain" description="Nucleotidyl transferase" evidence="2">
    <location>
        <begin position="5"/>
        <end position="284"/>
    </location>
</feature>
<dbReference type="NCBIfam" id="TIGR01479">
    <property type="entry name" value="GMP_PMI"/>
    <property type="match status" value="1"/>
</dbReference>
<accession>A0ABV7ND51</accession>
<dbReference type="GO" id="GO:0004475">
    <property type="term" value="F:mannose-1-phosphate guanylyltransferase (GTP) activity"/>
    <property type="evidence" value="ECO:0007669"/>
    <property type="project" value="UniProtKB-EC"/>
</dbReference>
<dbReference type="InterPro" id="IPR054566">
    <property type="entry name" value="ManC/GMP-like_b-helix"/>
</dbReference>
<evidence type="ECO:0000256" key="1">
    <source>
        <dbReference type="RuleBase" id="RU004190"/>
    </source>
</evidence>
<evidence type="ECO:0000259" key="3">
    <source>
        <dbReference type="Pfam" id="PF22640"/>
    </source>
</evidence>
<keyword evidence="4" id="KW-0413">Isomerase</keyword>
<dbReference type="Pfam" id="PF22640">
    <property type="entry name" value="ManC_GMP_beta-helix"/>
    <property type="match status" value="1"/>
</dbReference>
<dbReference type="SUPFAM" id="SSF159283">
    <property type="entry name" value="Guanosine diphospho-D-mannose pyrophosphorylase/mannose-6-phosphate isomerase linker domain"/>
    <property type="match status" value="1"/>
</dbReference>
<dbReference type="RefSeq" id="WP_380793465.1">
    <property type="nucleotide sequence ID" value="NZ_JBHRVU010000004.1"/>
</dbReference>
<dbReference type="Pfam" id="PF00483">
    <property type="entry name" value="NTP_transferase"/>
    <property type="match status" value="1"/>
</dbReference>
<dbReference type="Gene3D" id="3.90.550.10">
    <property type="entry name" value="Spore Coat Polysaccharide Biosynthesis Protein SpsA, Chain A"/>
    <property type="match status" value="1"/>
</dbReference>
<dbReference type="EC" id="2.7.7.13" evidence="4"/>
<dbReference type="PANTHER" id="PTHR46390">
    <property type="entry name" value="MANNOSE-1-PHOSPHATE GUANYLYLTRANSFERASE"/>
    <property type="match status" value="1"/>
</dbReference>
<keyword evidence="4" id="KW-0548">Nucleotidyltransferase</keyword>
<reference evidence="5" key="1">
    <citation type="journal article" date="2019" name="Int. J. Syst. Evol. Microbiol.">
        <title>The Global Catalogue of Microorganisms (GCM) 10K type strain sequencing project: providing services to taxonomists for standard genome sequencing and annotation.</title>
        <authorList>
            <consortium name="The Broad Institute Genomics Platform"/>
            <consortium name="The Broad Institute Genome Sequencing Center for Infectious Disease"/>
            <person name="Wu L."/>
            <person name="Ma J."/>
        </authorList>
    </citation>
    <scope>NUCLEOTIDE SEQUENCE [LARGE SCALE GENOMIC DNA]</scope>
    <source>
        <strain evidence="5">CCM 7491</strain>
    </source>
</reference>
<dbReference type="InterPro" id="IPR006375">
    <property type="entry name" value="Man1P_GuaTrfase/Man6P_Isoase"/>
</dbReference>
<keyword evidence="5" id="KW-1185">Reference proteome</keyword>
<proteinExistence type="inferred from homology"/>
<dbReference type="InterPro" id="IPR005835">
    <property type="entry name" value="NTP_transferase_dom"/>
</dbReference>
<evidence type="ECO:0000313" key="5">
    <source>
        <dbReference type="Proteomes" id="UP001595681"/>
    </source>
</evidence>
<dbReference type="GO" id="GO:0004476">
    <property type="term" value="F:mannose-6-phosphate isomerase activity"/>
    <property type="evidence" value="ECO:0007669"/>
    <property type="project" value="UniProtKB-EC"/>
</dbReference>
<dbReference type="InterPro" id="IPR029044">
    <property type="entry name" value="Nucleotide-diphossugar_trans"/>
</dbReference>
<evidence type="ECO:0000259" key="2">
    <source>
        <dbReference type="Pfam" id="PF00483"/>
    </source>
</evidence>
<comment type="caution">
    <text evidence="4">The sequence shown here is derived from an EMBL/GenBank/DDBJ whole genome shotgun (WGS) entry which is preliminary data.</text>
</comment>
<gene>
    <name evidence="4" type="ORF">ACFOKF_04370</name>
</gene>
<name>A0ABV7ND51_9SPHN</name>
<dbReference type="CDD" id="cd02509">
    <property type="entry name" value="GDP-M1P_Guanylyltransferase"/>
    <property type="match status" value="1"/>
</dbReference>
<evidence type="ECO:0000313" key="4">
    <source>
        <dbReference type="EMBL" id="MFC3440442.1"/>
    </source>
</evidence>
<organism evidence="4 5">
    <name type="scientific">Sphingobium rhizovicinum</name>
    <dbReference type="NCBI Taxonomy" id="432308"/>
    <lineage>
        <taxon>Bacteria</taxon>
        <taxon>Pseudomonadati</taxon>
        <taxon>Pseudomonadota</taxon>
        <taxon>Alphaproteobacteria</taxon>
        <taxon>Sphingomonadales</taxon>
        <taxon>Sphingomonadaceae</taxon>
        <taxon>Sphingobium</taxon>
    </lineage>
</organism>
<keyword evidence="4" id="KW-0808">Transferase</keyword>
<feature type="domain" description="MannoseP isomerase/GMP-like beta-helix" evidence="3">
    <location>
        <begin position="303"/>
        <end position="348"/>
    </location>
</feature>
<dbReference type="EC" id="5.3.1.8" evidence="4"/>
<dbReference type="Proteomes" id="UP001595681">
    <property type="component" value="Unassembled WGS sequence"/>
</dbReference>
<dbReference type="EMBL" id="JBHRVU010000004">
    <property type="protein sequence ID" value="MFC3440442.1"/>
    <property type="molecule type" value="Genomic_DNA"/>
</dbReference>
<comment type="similarity">
    <text evidence="1">Belongs to the mannose-6-phosphate isomerase type 2 family.</text>
</comment>
<sequence length="365" mass="38834">MLIYPVILVGGSGTRLWPLSTADRPKQFLPLTSDCTMMEETLRRVSGRPGFAPPILVTGDRHVGILGELLKATGLTASAILVEPEGRNTAPAVAMAAHWIAQRDPDALMLVMPSDHVIGNLAAFHQRIADALPVARSGRLVTFGVQPDHPATGYGYIAKGAPLDGDADIHEISEFVEKPTLSVAQSYLDGRRHSWNAGIFLFTASAFLSELALLAPDVAGPMAQAMAEAVDDGTLTRPGAASFGAATNQSIDYAVMEKTRRAVVVPVDIGWSDVGSWDALWAIRGRDERDNSITGPAVVEDGSRNLIFVDGGPPVGALGVSDMVVISTAEAVLILPRNRSQEVKTIMEAHRALHARRADVAEQEG</sequence>
<dbReference type="SUPFAM" id="SSF53448">
    <property type="entry name" value="Nucleotide-diphospho-sugar transferases"/>
    <property type="match status" value="1"/>
</dbReference>